<dbReference type="Proteomes" id="UP001642360">
    <property type="component" value="Unassembled WGS sequence"/>
</dbReference>
<accession>A0ABC8SG52</accession>
<proteinExistence type="predicted"/>
<dbReference type="EMBL" id="CAUOFW020002802">
    <property type="protein sequence ID" value="CAK9156154.1"/>
    <property type="molecule type" value="Genomic_DNA"/>
</dbReference>
<sequence>MLRNEFFIKAQLALMQHLNGMPILCERARCVRLAVVADQSKRDGKQYVEMFCTMK</sequence>
<organism evidence="1 2">
    <name type="scientific">Ilex paraguariensis</name>
    <name type="common">yerba mate</name>
    <dbReference type="NCBI Taxonomy" id="185542"/>
    <lineage>
        <taxon>Eukaryota</taxon>
        <taxon>Viridiplantae</taxon>
        <taxon>Streptophyta</taxon>
        <taxon>Embryophyta</taxon>
        <taxon>Tracheophyta</taxon>
        <taxon>Spermatophyta</taxon>
        <taxon>Magnoliopsida</taxon>
        <taxon>eudicotyledons</taxon>
        <taxon>Gunneridae</taxon>
        <taxon>Pentapetalae</taxon>
        <taxon>asterids</taxon>
        <taxon>campanulids</taxon>
        <taxon>Aquifoliales</taxon>
        <taxon>Aquifoliaceae</taxon>
        <taxon>Ilex</taxon>
    </lineage>
</organism>
<dbReference type="AlphaFoldDB" id="A0ABC8SG52"/>
<reference evidence="1 2" key="1">
    <citation type="submission" date="2024-02" db="EMBL/GenBank/DDBJ databases">
        <authorList>
            <person name="Vignale AGUSTIN F."/>
            <person name="Sosa J E."/>
            <person name="Modenutti C."/>
        </authorList>
    </citation>
    <scope>NUCLEOTIDE SEQUENCE [LARGE SCALE GENOMIC DNA]</scope>
</reference>
<protein>
    <submittedName>
        <fullName evidence="1">Uncharacterized protein</fullName>
    </submittedName>
</protein>
<name>A0ABC8SG52_9AQUA</name>
<comment type="caution">
    <text evidence="1">The sequence shown here is derived from an EMBL/GenBank/DDBJ whole genome shotgun (WGS) entry which is preliminary data.</text>
</comment>
<keyword evidence="2" id="KW-1185">Reference proteome</keyword>
<evidence type="ECO:0000313" key="1">
    <source>
        <dbReference type="EMBL" id="CAK9156154.1"/>
    </source>
</evidence>
<feature type="non-terminal residue" evidence="1">
    <location>
        <position position="55"/>
    </location>
</feature>
<evidence type="ECO:0000313" key="2">
    <source>
        <dbReference type="Proteomes" id="UP001642360"/>
    </source>
</evidence>
<gene>
    <name evidence="1" type="ORF">ILEXP_LOCUS24568</name>
</gene>